<dbReference type="InterPro" id="IPR001138">
    <property type="entry name" value="Zn2Cys6_DnaBD"/>
</dbReference>
<gene>
    <name evidence="5" type="ORF">EDB81DRAFT_853077</name>
</gene>
<dbReference type="GO" id="GO:0000981">
    <property type="term" value="F:DNA-binding transcription factor activity, RNA polymerase II-specific"/>
    <property type="evidence" value="ECO:0007669"/>
    <property type="project" value="InterPro"/>
</dbReference>
<dbReference type="GO" id="GO:0006351">
    <property type="term" value="P:DNA-templated transcription"/>
    <property type="evidence" value="ECO:0007669"/>
    <property type="project" value="InterPro"/>
</dbReference>
<dbReference type="Pfam" id="PF04082">
    <property type="entry name" value="Fungal_trans"/>
    <property type="match status" value="1"/>
</dbReference>
<feature type="region of interest" description="Disordered" evidence="3">
    <location>
        <begin position="697"/>
        <end position="742"/>
    </location>
</feature>
<evidence type="ECO:0000259" key="4">
    <source>
        <dbReference type="PROSITE" id="PS50048"/>
    </source>
</evidence>
<evidence type="ECO:0000313" key="6">
    <source>
        <dbReference type="Proteomes" id="UP000738349"/>
    </source>
</evidence>
<sequence length="815" mass="88705">METNARNNVKVKPRLDPHENIGVPRYAKRPRTEVDDSDEGSSSKVRHRVTRACDECRRRKDRCDGQLPACGACLKGGRSCSYGPSKKRGLRTGYVRTLEVLLGLIFSTIENSEAWICGLLEGNVEPIDFRPSAPGTHISTGAAVDFLLEAWRKGSVAKQAEKLLTQHEAGDDEDEGTESTSYFDIRVSEALDSCAAQKGSMASVGCDPEAPLSPMNTDTTPAAEVPVDPGTTPTRIHPSFLSPDDGQLPPGGPTSFPSKPVASVGPGESLMPDLPSHWPYLLDVYFETTHCWFPIAQKHELLRIAYTLASSNTSTATTGSLSSGDSAFLHAALSYASHQSTSLPSSSKPSFINQHDTKSLHALTHGPLFADPATYDVGHVRAFLLLSLLEMDRELWTASWVAIGRAVYTAASVGLLPNRRAKRNESYDDGARRTLLGCVILESIISARLNVAPYFHASDVSSIGSLQINGIEEWEPWQPKILLGNDGASDQHRINLHTPGHIVSTLNRLLEVIAPLNEFLHQRRNFAADRNLHELIQSCQQHLSSLSDLQTTVRMPPQILSLWIASVAVFECVAAEWTISSGTDVNRPDGYWASFGWLSHIPEERVQVMGRCSVSPIAKACLVSLGQSLERQELQQVAIGGQSEIGPLRNIITRVLTVLHDPIDPMYATSGKEPCIDAMLDTSQCFVPNPASQFLNPIPPKHSNTHVPSASVVNLGTPLPSSNSDPQAKVPGPSSLSQDQTTNDATMTMLGLDRDIPFRPTENPSQEDIDDDGLFDSLATLDSTDWLANPPEFMQHLGVLGNPPSDIGNLFDMDY</sequence>
<dbReference type="PANTHER" id="PTHR47655">
    <property type="entry name" value="QUINIC ACID UTILIZATION ACTIVATOR"/>
    <property type="match status" value="1"/>
</dbReference>
<feature type="domain" description="Zn(2)-C6 fungal-type" evidence="4">
    <location>
        <begin position="52"/>
        <end position="82"/>
    </location>
</feature>
<feature type="region of interest" description="Disordered" evidence="3">
    <location>
        <begin position="1"/>
        <end position="44"/>
    </location>
</feature>
<keyword evidence="6" id="KW-1185">Reference proteome</keyword>
<dbReference type="EMBL" id="JAGMUV010000003">
    <property type="protein sequence ID" value="KAH7166419.1"/>
    <property type="molecule type" value="Genomic_DNA"/>
</dbReference>
<dbReference type="SMART" id="SM00066">
    <property type="entry name" value="GAL4"/>
    <property type="match status" value="1"/>
</dbReference>
<protein>
    <recommendedName>
        <fullName evidence="4">Zn(2)-C6 fungal-type domain-containing protein</fullName>
    </recommendedName>
</protein>
<dbReference type="Gene3D" id="4.10.240.10">
    <property type="entry name" value="Zn(2)-C6 fungal-type DNA-binding domain"/>
    <property type="match status" value="1"/>
</dbReference>
<evidence type="ECO:0000313" key="5">
    <source>
        <dbReference type="EMBL" id="KAH7166419.1"/>
    </source>
</evidence>
<evidence type="ECO:0000256" key="3">
    <source>
        <dbReference type="SAM" id="MobiDB-lite"/>
    </source>
</evidence>
<evidence type="ECO:0000256" key="2">
    <source>
        <dbReference type="ARBA" id="ARBA00023242"/>
    </source>
</evidence>
<dbReference type="OrthoDB" id="2534600at2759"/>
<keyword evidence="2" id="KW-0539">Nucleus</keyword>
<name>A0A9P9JKP2_9HYPO</name>
<comment type="caution">
    <text evidence="5">The sequence shown here is derived from an EMBL/GenBank/DDBJ whole genome shotgun (WGS) entry which is preliminary data.</text>
</comment>
<dbReference type="PANTHER" id="PTHR47655:SF2">
    <property type="entry name" value="QUINIC ACID UTILIZATION ACTIVATOR"/>
    <property type="match status" value="1"/>
</dbReference>
<dbReference type="GO" id="GO:0045944">
    <property type="term" value="P:positive regulation of transcription by RNA polymerase II"/>
    <property type="evidence" value="ECO:0007669"/>
    <property type="project" value="TreeGrafter"/>
</dbReference>
<dbReference type="CDD" id="cd00067">
    <property type="entry name" value="GAL4"/>
    <property type="match status" value="1"/>
</dbReference>
<evidence type="ECO:0000256" key="1">
    <source>
        <dbReference type="ARBA" id="ARBA00022723"/>
    </source>
</evidence>
<dbReference type="SUPFAM" id="SSF57701">
    <property type="entry name" value="Zn2/Cys6 DNA-binding domain"/>
    <property type="match status" value="1"/>
</dbReference>
<keyword evidence="1" id="KW-0479">Metal-binding</keyword>
<dbReference type="PROSITE" id="PS50048">
    <property type="entry name" value="ZN2_CY6_FUNGAL_2"/>
    <property type="match status" value="1"/>
</dbReference>
<organism evidence="5 6">
    <name type="scientific">Dactylonectria macrodidyma</name>
    <dbReference type="NCBI Taxonomy" id="307937"/>
    <lineage>
        <taxon>Eukaryota</taxon>
        <taxon>Fungi</taxon>
        <taxon>Dikarya</taxon>
        <taxon>Ascomycota</taxon>
        <taxon>Pezizomycotina</taxon>
        <taxon>Sordariomycetes</taxon>
        <taxon>Hypocreomycetidae</taxon>
        <taxon>Hypocreales</taxon>
        <taxon>Nectriaceae</taxon>
        <taxon>Dactylonectria</taxon>
    </lineage>
</organism>
<dbReference type="InterPro" id="IPR036864">
    <property type="entry name" value="Zn2-C6_fun-type_DNA-bd_sf"/>
</dbReference>
<accession>A0A9P9JKP2</accession>
<dbReference type="CDD" id="cd12148">
    <property type="entry name" value="fungal_TF_MHR"/>
    <property type="match status" value="1"/>
</dbReference>
<dbReference type="GO" id="GO:0008270">
    <property type="term" value="F:zinc ion binding"/>
    <property type="evidence" value="ECO:0007669"/>
    <property type="project" value="InterPro"/>
</dbReference>
<dbReference type="InterPro" id="IPR052783">
    <property type="entry name" value="Metabolic/Drug-Res_Regulator"/>
</dbReference>
<dbReference type="InterPro" id="IPR007219">
    <property type="entry name" value="XnlR_reg_dom"/>
</dbReference>
<proteinExistence type="predicted"/>
<dbReference type="AlphaFoldDB" id="A0A9P9JKP2"/>
<feature type="compositionally biased region" description="Polar residues" evidence="3">
    <location>
        <begin position="705"/>
        <end position="726"/>
    </location>
</feature>
<reference evidence="5" key="1">
    <citation type="journal article" date="2021" name="Nat. Commun.">
        <title>Genetic determinants of endophytism in the Arabidopsis root mycobiome.</title>
        <authorList>
            <person name="Mesny F."/>
            <person name="Miyauchi S."/>
            <person name="Thiergart T."/>
            <person name="Pickel B."/>
            <person name="Atanasova L."/>
            <person name="Karlsson M."/>
            <person name="Huettel B."/>
            <person name="Barry K.W."/>
            <person name="Haridas S."/>
            <person name="Chen C."/>
            <person name="Bauer D."/>
            <person name="Andreopoulos W."/>
            <person name="Pangilinan J."/>
            <person name="LaButti K."/>
            <person name="Riley R."/>
            <person name="Lipzen A."/>
            <person name="Clum A."/>
            <person name="Drula E."/>
            <person name="Henrissat B."/>
            <person name="Kohler A."/>
            <person name="Grigoriev I.V."/>
            <person name="Martin F.M."/>
            <person name="Hacquard S."/>
        </authorList>
    </citation>
    <scope>NUCLEOTIDE SEQUENCE</scope>
    <source>
        <strain evidence="5">MPI-CAGE-AT-0147</strain>
    </source>
</reference>
<dbReference type="Pfam" id="PF00172">
    <property type="entry name" value="Zn_clus"/>
    <property type="match status" value="1"/>
</dbReference>
<feature type="region of interest" description="Disordered" evidence="3">
    <location>
        <begin position="242"/>
        <end position="264"/>
    </location>
</feature>
<dbReference type="PROSITE" id="PS00463">
    <property type="entry name" value="ZN2_CY6_FUNGAL_1"/>
    <property type="match status" value="1"/>
</dbReference>
<dbReference type="Proteomes" id="UP000738349">
    <property type="component" value="Unassembled WGS sequence"/>
</dbReference>
<dbReference type="GO" id="GO:0003677">
    <property type="term" value="F:DNA binding"/>
    <property type="evidence" value="ECO:0007669"/>
    <property type="project" value="InterPro"/>
</dbReference>